<evidence type="ECO:0000256" key="4">
    <source>
        <dbReference type="SAM" id="MobiDB-lite"/>
    </source>
</evidence>
<keyword evidence="7" id="KW-1185">Reference proteome</keyword>
<evidence type="ECO:0000313" key="6">
    <source>
        <dbReference type="EMBL" id="KIX99976.1"/>
    </source>
</evidence>
<evidence type="ECO:0000256" key="1">
    <source>
        <dbReference type="ARBA" id="ARBA00023015"/>
    </source>
</evidence>
<evidence type="ECO:0000259" key="5">
    <source>
        <dbReference type="SMART" id="SM00906"/>
    </source>
</evidence>
<dbReference type="CDD" id="cd12148">
    <property type="entry name" value="fungal_TF_MHR"/>
    <property type="match status" value="1"/>
</dbReference>
<dbReference type="RefSeq" id="XP_016634099.1">
    <property type="nucleotide sequence ID" value="XM_016775119.1"/>
</dbReference>
<evidence type="ECO:0000256" key="2">
    <source>
        <dbReference type="ARBA" id="ARBA00023163"/>
    </source>
</evidence>
<feature type="compositionally biased region" description="Polar residues" evidence="4">
    <location>
        <begin position="535"/>
        <end position="555"/>
    </location>
</feature>
<dbReference type="GO" id="GO:0000981">
    <property type="term" value="F:DNA-binding transcription factor activity, RNA polymerase II-specific"/>
    <property type="evidence" value="ECO:0007669"/>
    <property type="project" value="TreeGrafter"/>
</dbReference>
<evidence type="ECO:0000313" key="7">
    <source>
        <dbReference type="Proteomes" id="UP000053411"/>
    </source>
</evidence>
<organism evidence="6 7">
    <name type="scientific">Fonsecaea multimorphosa CBS 102226</name>
    <dbReference type="NCBI Taxonomy" id="1442371"/>
    <lineage>
        <taxon>Eukaryota</taxon>
        <taxon>Fungi</taxon>
        <taxon>Dikarya</taxon>
        <taxon>Ascomycota</taxon>
        <taxon>Pezizomycotina</taxon>
        <taxon>Eurotiomycetes</taxon>
        <taxon>Chaetothyriomycetidae</taxon>
        <taxon>Chaetothyriales</taxon>
        <taxon>Herpotrichiellaceae</taxon>
        <taxon>Fonsecaea</taxon>
    </lineage>
</organism>
<dbReference type="GeneID" id="27710360"/>
<feature type="compositionally biased region" description="Basic and acidic residues" evidence="4">
    <location>
        <begin position="505"/>
        <end position="515"/>
    </location>
</feature>
<dbReference type="Pfam" id="PF04082">
    <property type="entry name" value="Fungal_trans"/>
    <property type="match status" value="1"/>
</dbReference>
<gene>
    <name evidence="6" type="ORF">Z520_04614</name>
</gene>
<dbReference type="SMART" id="SM00906">
    <property type="entry name" value="Fungal_trans"/>
    <property type="match status" value="1"/>
</dbReference>
<dbReference type="OrthoDB" id="424974at2759"/>
<dbReference type="EMBL" id="KN848068">
    <property type="protein sequence ID" value="KIX99976.1"/>
    <property type="molecule type" value="Genomic_DNA"/>
</dbReference>
<dbReference type="Proteomes" id="UP000053411">
    <property type="component" value="Unassembled WGS sequence"/>
</dbReference>
<protein>
    <recommendedName>
        <fullName evidence="5">Xylanolytic transcriptional activator regulatory domain-containing protein</fullName>
    </recommendedName>
</protein>
<proteinExistence type="predicted"/>
<dbReference type="VEuPathDB" id="FungiDB:Z520_04614"/>
<keyword evidence="3" id="KW-0539">Nucleus</keyword>
<name>A0A0D2ISP1_9EURO</name>
<dbReference type="GO" id="GO:0006351">
    <property type="term" value="P:DNA-templated transcription"/>
    <property type="evidence" value="ECO:0007669"/>
    <property type="project" value="InterPro"/>
</dbReference>
<feature type="region of interest" description="Disordered" evidence="4">
    <location>
        <begin position="492"/>
        <end position="571"/>
    </location>
</feature>
<dbReference type="InterPro" id="IPR007219">
    <property type="entry name" value="XnlR_reg_dom"/>
</dbReference>
<dbReference type="InterPro" id="IPR051127">
    <property type="entry name" value="Fungal_SecMet_Regulators"/>
</dbReference>
<dbReference type="PANTHER" id="PTHR47424">
    <property type="entry name" value="REGULATORY PROTEIN GAL4"/>
    <property type="match status" value="1"/>
</dbReference>
<dbReference type="PANTHER" id="PTHR47424:SF4">
    <property type="entry name" value="ZN(II)2CYS6 TRANSCRIPTION FACTOR (EUROFUNG)"/>
    <property type="match status" value="1"/>
</dbReference>
<keyword evidence="1" id="KW-0805">Transcription regulation</keyword>
<evidence type="ECO:0000256" key="3">
    <source>
        <dbReference type="ARBA" id="ARBA00023242"/>
    </source>
</evidence>
<sequence>MAARLTSSVPRTLATSFYNAAPGFHAVTRPKQHDQSIAELFVLPPRRVADDMMEKYWNEVYLLYPFLMRERFMPAYQRIWTGADRETDQRLLYCILNLIFAICCQISKRESPSEKAAAAEVFYKRASNLLQVNLISSGSLELVQALLLMGQYLQSTEWPHRCWVAIGLAIRISQGSGLHLRRTTMNVAQIDRELARRAWHGCVFMDRMVSMTLGRPMMISRTDASVVPFPEAIDDQYLSLEIGQDHSQPQGQVSIIEFYVQSLKLYIITEEILSVMYPHEDAASSPTRASSALEKLASLDFNTILRIDSAITNWYKAVPNELKIHSDSLPEPHKAAHARQANILRLRCLQVQILLFRPILSLLLAQEIRSKAICLPTAELWLPLSMGLICVRKCMRNALEMISIIYEKQINPRSNDIELLPAWWFQVFFIYTAATALIPARVYSYIRGDISQTSLTEAWRRSLEVLRRLSPLSPTATRCLAALELLDEEVVADEMPNNGPNPTSSKHDGDDERALDNSPHPLDLRAGRLHEDNTVQRSSCNNNTLGSQGEGSTTIVAPAWSGPSGHRTPQSQTLSELAVPFRMVQQPQHQYNTQVDSFGRMLQMQDFSWLDSLPADLLAGGYEDLPELFSQ</sequence>
<feature type="domain" description="Xylanolytic transcriptional activator regulatory" evidence="5">
    <location>
        <begin position="162"/>
        <end position="236"/>
    </location>
</feature>
<keyword evidence="2" id="KW-0804">Transcription</keyword>
<dbReference type="GO" id="GO:0000435">
    <property type="term" value="P:positive regulation of transcription from RNA polymerase II promoter by galactose"/>
    <property type="evidence" value="ECO:0007669"/>
    <property type="project" value="TreeGrafter"/>
</dbReference>
<dbReference type="GO" id="GO:0008270">
    <property type="term" value="F:zinc ion binding"/>
    <property type="evidence" value="ECO:0007669"/>
    <property type="project" value="InterPro"/>
</dbReference>
<dbReference type="STRING" id="1442371.A0A0D2ISP1"/>
<dbReference type="GO" id="GO:0005634">
    <property type="term" value="C:nucleus"/>
    <property type="evidence" value="ECO:0007669"/>
    <property type="project" value="TreeGrafter"/>
</dbReference>
<dbReference type="GO" id="GO:0000978">
    <property type="term" value="F:RNA polymerase II cis-regulatory region sequence-specific DNA binding"/>
    <property type="evidence" value="ECO:0007669"/>
    <property type="project" value="TreeGrafter"/>
</dbReference>
<dbReference type="AlphaFoldDB" id="A0A0D2ISP1"/>
<reference evidence="6 7" key="1">
    <citation type="submission" date="2015-01" db="EMBL/GenBank/DDBJ databases">
        <title>The Genome Sequence of Fonsecaea multimorphosa CBS 102226.</title>
        <authorList>
            <consortium name="The Broad Institute Genomics Platform"/>
            <person name="Cuomo C."/>
            <person name="de Hoog S."/>
            <person name="Gorbushina A."/>
            <person name="Stielow B."/>
            <person name="Teixiera M."/>
            <person name="Abouelleil A."/>
            <person name="Chapman S.B."/>
            <person name="Priest M."/>
            <person name="Young S.K."/>
            <person name="Wortman J."/>
            <person name="Nusbaum C."/>
            <person name="Birren B."/>
        </authorList>
    </citation>
    <scope>NUCLEOTIDE SEQUENCE [LARGE SCALE GENOMIC DNA]</scope>
    <source>
        <strain evidence="6 7">CBS 102226</strain>
    </source>
</reference>
<feature type="compositionally biased region" description="Basic and acidic residues" evidence="4">
    <location>
        <begin position="522"/>
        <end position="534"/>
    </location>
</feature>
<accession>A0A0D2ISP1</accession>